<evidence type="ECO:0008006" key="10">
    <source>
        <dbReference type="Google" id="ProtNLM"/>
    </source>
</evidence>
<dbReference type="Pfam" id="PF10566">
    <property type="entry name" value="Glyco_hydro_97"/>
    <property type="match status" value="1"/>
</dbReference>
<evidence type="ECO:0000256" key="4">
    <source>
        <dbReference type="SAM" id="SignalP"/>
    </source>
</evidence>
<dbReference type="InterPro" id="IPR013785">
    <property type="entry name" value="Aldolase_TIM"/>
</dbReference>
<feature type="chain" id="PRO_5030981196" description="Alpha-glucosidase" evidence="4">
    <location>
        <begin position="20"/>
        <end position="703"/>
    </location>
</feature>
<comment type="subunit">
    <text evidence="2">Monomer.</text>
</comment>
<dbReference type="EMBL" id="JACHCE010000001">
    <property type="protein sequence ID" value="MBB5635119.1"/>
    <property type="molecule type" value="Genomic_DNA"/>
</dbReference>
<evidence type="ECO:0000259" key="7">
    <source>
        <dbReference type="Pfam" id="PF14509"/>
    </source>
</evidence>
<feature type="domain" description="Glycosyl-hydrolase 97 catalytic" evidence="5">
    <location>
        <begin position="311"/>
        <end position="503"/>
    </location>
</feature>
<proteinExistence type="predicted"/>
<reference evidence="8 9" key="1">
    <citation type="submission" date="2020-08" db="EMBL/GenBank/DDBJ databases">
        <title>Genomic Encyclopedia of Type Strains, Phase IV (KMG-V): Genome sequencing to study the core and pangenomes of soil and plant-associated prokaryotes.</title>
        <authorList>
            <person name="Whitman W."/>
        </authorList>
    </citation>
    <scope>NUCLEOTIDE SEQUENCE [LARGE SCALE GENOMIC DNA]</scope>
    <source>
        <strain evidence="8 9">S3M1</strain>
    </source>
</reference>
<dbReference type="Pfam" id="PF14509">
    <property type="entry name" value="GH97_C"/>
    <property type="match status" value="1"/>
</dbReference>
<dbReference type="PANTHER" id="PTHR35803:SF1">
    <property type="entry name" value="GLUCAN 1,4-ALPHA-GLUCOSIDASE SUSB"/>
    <property type="match status" value="1"/>
</dbReference>
<dbReference type="AlphaFoldDB" id="A0A7W8ZJD3"/>
<gene>
    <name evidence="8" type="ORF">HDE68_001004</name>
</gene>
<evidence type="ECO:0000256" key="3">
    <source>
        <dbReference type="ARBA" id="ARBA00022837"/>
    </source>
</evidence>
<dbReference type="Gene3D" id="2.70.98.10">
    <property type="match status" value="1"/>
</dbReference>
<comment type="caution">
    <text evidence="8">The sequence shown here is derived from an EMBL/GenBank/DDBJ whole genome shotgun (WGS) entry which is preliminary data.</text>
</comment>
<sequence length="703" mass="79172">MKKVFAYIVALSFFNVAYAQEKSPVSVTMNKVKLEFMVDQAGQPAYALFYNQKPALKKSFLGFSLADDSTFYKGFKLIGTAKKQVDENWKPVWGEVSTIRNHYEELTVHLQQQSGLQRKLDIIFRVFEDGVGFRYEFPKQENLNYFIVTDEHTEFTLTGDHKSFWIPGDYDSNEYIYTTSKISGIDNQPVVNAATDIAVRTAPDRYSVQTPLMLKSDDGLYINIHEAALLNYPAMQLHADRGTYKLTASLVPDAVGNKAYLNAPCHTPWRTIILSDKATDILSSKLILNLNDPSLIENTSWIKPMKFVGVWWEMQIGKSTWSYAKNRDDKDADGKLIPSGLHGANTQNVKRYIDFAAKNNIQAVLVEGWNTGWEDWFGNWKENVFDFVTPYPDFDIKGISDYAAAKGIKMIMHNETSGSATNYERQLDTAYRLMNKYGYPAVKTGYVGKIIPRGEHHDGQWMVQHYARVAQKAADHLVMLDAHEPNRPTGLQRTYPNWMASESGRGNEYNAFSTGNPPAHETILPFTRLMGGPMDYTPGIFKLKGYAPGNAGRQLHTTLAKQLALYVTLYSPLQMAADLPENYEAHPDAFQFISDVAVDWDDTKILEAEPGDYLTIARKAKGTGDWFLGAITNENRRTTSLNLNFLEKGKSYDATIYMDAPNADWKTNPEAYQLKKMKVTSSTKLNLKLAAGGGAALSIKLSK</sequence>
<dbReference type="RefSeq" id="WP_183879487.1">
    <property type="nucleotide sequence ID" value="NZ_JACHCE010000001.1"/>
</dbReference>
<dbReference type="InterPro" id="IPR019563">
    <property type="entry name" value="GH97_catalytic"/>
</dbReference>
<protein>
    <recommendedName>
        <fullName evidence="10">Alpha-glucosidase</fullName>
    </recommendedName>
</protein>
<evidence type="ECO:0000256" key="2">
    <source>
        <dbReference type="ARBA" id="ARBA00011245"/>
    </source>
</evidence>
<dbReference type="InterPro" id="IPR014718">
    <property type="entry name" value="GH-type_carb-bd"/>
</dbReference>
<evidence type="ECO:0000256" key="1">
    <source>
        <dbReference type="ARBA" id="ARBA00001913"/>
    </source>
</evidence>
<dbReference type="GO" id="GO:0030246">
    <property type="term" value="F:carbohydrate binding"/>
    <property type="evidence" value="ECO:0007669"/>
    <property type="project" value="InterPro"/>
</dbReference>
<keyword evidence="3" id="KW-0106">Calcium</keyword>
<organism evidence="8 9">
    <name type="scientific">Pedobacter cryoconitis</name>
    <dbReference type="NCBI Taxonomy" id="188932"/>
    <lineage>
        <taxon>Bacteria</taxon>
        <taxon>Pseudomonadati</taxon>
        <taxon>Bacteroidota</taxon>
        <taxon>Sphingobacteriia</taxon>
        <taxon>Sphingobacteriales</taxon>
        <taxon>Sphingobacteriaceae</taxon>
        <taxon>Pedobacter</taxon>
    </lineage>
</organism>
<dbReference type="Proteomes" id="UP000537204">
    <property type="component" value="Unassembled WGS sequence"/>
</dbReference>
<feature type="domain" description="Glycosyl-hydrolase 97 N-terminal" evidence="6">
    <location>
        <begin position="31"/>
        <end position="293"/>
    </location>
</feature>
<dbReference type="Gene3D" id="3.20.20.70">
    <property type="entry name" value="Aldolase class I"/>
    <property type="match status" value="1"/>
</dbReference>
<dbReference type="InterPro" id="IPR029486">
    <property type="entry name" value="GH97_N"/>
</dbReference>
<keyword evidence="4" id="KW-0732">Signal</keyword>
<dbReference type="SUPFAM" id="SSF51445">
    <property type="entry name" value="(Trans)glycosidases"/>
    <property type="match status" value="1"/>
</dbReference>
<dbReference type="Pfam" id="PF14508">
    <property type="entry name" value="GH97_N"/>
    <property type="match status" value="1"/>
</dbReference>
<dbReference type="InterPro" id="IPR052720">
    <property type="entry name" value="Glycosyl_hydrolase_97"/>
</dbReference>
<name>A0A7W8ZJD3_9SPHI</name>
<dbReference type="InterPro" id="IPR017853">
    <property type="entry name" value="GH"/>
</dbReference>
<evidence type="ECO:0000313" key="9">
    <source>
        <dbReference type="Proteomes" id="UP000537204"/>
    </source>
</evidence>
<evidence type="ECO:0000259" key="5">
    <source>
        <dbReference type="Pfam" id="PF10566"/>
    </source>
</evidence>
<accession>A0A7W8ZJD3</accession>
<dbReference type="InterPro" id="IPR029483">
    <property type="entry name" value="GH97_C"/>
</dbReference>
<comment type="cofactor">
    <cofactor evidence="1">
        <name>Ca(2+)</name>
        <dbReference type="ChEBI" id="CHEBI:29108"/>
    </cofactor>
</comment>
<feature type="signal peptide" evidence="4">
    <location>
        <begin position="1"/>
        <end position="19"/>
    </location>
</feature>
<feature type="domain" description="Glycosyl-hydrolase 97 C-terminal oligomerisation" evidence="7">
    <location>
        <begin position="599"/>
        <end position="700"/>
    </location>
</feature>
<dbReference type="PANTHER" id="PTHR35803">
    <property type="entry name" value="GLUCAN 1,4-ALPHA-GLUCOSIDASE SUSB-RELATED"/>
    <property type="match status" value="1"/>
</dbReference>
<evidence type="ECO:0000259" key="6">
    <source>
        <dbReference type="Pfam" id="PF14508"/>
    </source>
</evidence>
<evidence type="ECO:0000313" key="8">
    <source>
        <dbReference type="EMBL" id="MBB5635119.1"/>
    </source>
</evidence>